<proteinExistence type="inferred from homology"/>
<evidence type="ECO:0000256" key="7">
    <source>
        <dbReference type="RuleBase" id="RU000417"/>
    </source>
</evidence>
<name>A0ABU5U6Z8_9CYAN</name>
<dbReference type="PRINTS" id="PR00105">
    <property type="entry name" value="C5METTRFRASE"/>
</dbReference>
<dbReference type="InterPro" id="IPR029063">
    <property type="entry name" value="SAM-dependent_MTases_sf"/>
</dbReference>
<keyword evidence="2 5" id="KW-0808">Transferase</keyword>
<comment type="similarity">
    <text evidence="5 6">Belongs to the class I-like SAM-binding methyltransferase superfamily. C5-methyltransferase family.</text>
</comment>
<sequence length="392" mass="44882">MSLTYIDLFSGAGGWGCGLQMAGFQHRGSYEINSSACRTAQFNLGNPVFCTDLTAFNPQVESMKVDLIVGSPPCQGFSNEGYKKEKDPRNSLVWIYFDIIEKLSPSVWIFENVPGFQRLYQGSYYEALKKRLSSMSYYWNAFILDCSHYGVPQKRQRFFVIGAKEFYPEKPQPTHSDFGEVLGTNKVITLGEAISDLPQVGIAERVGIFEYQKPPECSYQSWIREGSKKVYNHTTQNHSKRVLEKIRSVPLGEGMKAFINHYEENKVNYCGGYRRSLKHRPSYTAYWTRGMTSIHPEADRFLSPRECARIQSFPDQFIFKGTTIENYTQVCNAVPPLVARAFGRYLLNILKGQNIPATPWDITRHSENDNGRDNLDTKINQENFPIQLKLPF</sequence>
<reference evidence="8 9" key="1">
    <citation type="submission" date="2023-12" db="EMBL/GenBank/DDBJ databases">
        <title>Baltic Sea Cyanobacteria.</title>
        <authorList>
            <person name="Delbaje E."/>
            <person name="Fewer D.P."/>
            <person name="Shishido T.K."/>
        </authorList>
    </citation>
    <scope>NUCLEOTIDE SEQUENCE [LARGE SCALE GENOMIC DNA]</scope>
    <source>
        <strain evidence="8 9">CCNP 1315</strain>
    </source>
</reference>
<dbReference type="Gene3D" id="3.40.50.150">
    <property type="entry name" value="Vaccinia Virus protein VP39"/>
    <property type="match status" value="1"/>
</dbReference>
<comment type="caution">
    <text evidence="8">The sequence shown here is derived from an EMBL/GenBank/DDBJ whole genome shotgun (WGS) entry which is preliminary data.</text>
</comment>
<evidence type="ECO:0000313" key="9">
    <source>
        <dbReference type="Proteomes" id="UP001301728"/>
    </source>
</evidence>
<dbReference type="PANTHER" id="PTHR10629:SF52">
    <property type="entry name" value="DNA (CYTOSINE-5)-METHYLTRANSFERASE 1"/>
    <property type="match status" value="1"/>
</dbReference>
<dbReference type="EMBL" id="JAYGHT010000196">
    <property type="protein sequence ID" value="MEA5522934.1"/>
    <property type="molecule type" value="Genomic_DNA"/>
</dbReference>
<dbReference type="GO" id="GO:0003886">
    <property type="term" value="F:DNA (cytosine-5-)-methyltransferase activity"/>
    <property type="evidence" value="ECO:0007669"/>
    <property type="project" value="UniProtKB-EC"/>
</dbReference>
<evidence type="ECO:0000256" key="1">
    <source>
        <dbReference type="ARBA" id="ARBA00022603"/>
    </source>
</evidence>
<gene>
    <name evidence="8" type="ORF">VB854_28805</name>
</gene>
<keyword evidence="9" id="KW-1185">Reference proteome</keyword>
<dbReference type="PANTHER" id="PTHR10629">
    <property type="entry name" value="CYTOSINE-SPECIFIC METHYLTRANSFERASE"/>
    <property type="match status" value="1"/>
</dbReference>
<keyword evidence="3 5" id="KW-0949">S-adenosyl-L-methionine</keyword>
<protein>
    <recommendedName>
        <fullName evidence="7">Cytosine-specific methyltransferase</fullName>
        <ecNumber evidence="7">2.1.1.37</ecNumber>
    </recommendedName>
</protein>
<dbReference type="Gene3D" id="3.90.120.10">
    <property type="entry name" value="DNA Methylase, subunit A, domain 2"/>
    <property type="match status" value="1"/>
</dbReference>
<dbReference type="Proteomes" id="UP001301728">
    <property type="component" value="Unassembled WGS sequence"/>
</dbReference>
<evidence type="ECO:0000256" key="3">
    <source>
        <dbReference type="ARBA" id="ARBA00022691"/>
    </source>
</evidence>
<dbReference type="SUPFAM" id="SSF53335">
    <property type="entry name" value="S-adenosyl-L-methionine-dependent methyltransferases"/>
    <property type="match status" value="1"/>
</dbReference>
<keyword evidence="1 5" id="KW-0489">Methyltransferase</keyword>
<dbReference type="EC" id="2.1.1.37" evidence="7"/>
<feature type="active site" evidence="5">
    <location>
        <position position="74"/>
    </location>
</feature>
<dbReference type="InterPro" id="IPR018117">
    <property type="entry name" value="C5_DNA_meth_AS"/>
</dbReference>
<evidence type="ECO:0000256" key="6">
    <source>
        <dbReference type="RuleBase" id="RU000416"/>
    </source>
</evidence>
<organism evidence="8 9">
    <name type="scientific">Limnoraphis robusta CCNP1315</name>
    <dbReference type="NCBI Taxonomy" id="3110306"/>
    <lineage>
        <taxon>Bacteria</taxon>
        <taxon>Bacillati</taxon>
        <taxon>Cyanobacteriota</taxon>
        <taxon>Cyanophyceae</taxon>
        <taxon>Oscillatoriophycideae</taxon>
        <taxon>Oscillatoriales</taxon>
        <taxon>Sirenicapillariaceae</taxon>
        <taxon>Limnoraphis</taxon>
    </lineage>
</organism>
<dbReference type="GO" id="GO:0032259">
    <property type="term" value="P:methylation"/>
    <property type="evidence" value="ECO:0007669"/>
    <property type="project" value="UniProtKB-KW"/>
</dbReference>
<dbReference type="InterPro" id="IPR001525">
    <property type="entry name" value="C5_MeTfrase"/>
</dbReference>
<dbReference type="InterPro" id="IPR050390">
    <property type="entry name" value="C5-Methyltransferase"/>
</dbReference>
<dbReference type="RefSeq" id="WP_323276011.1">
    <property type="nucleotide sequence ID" value="NZ_JAYGHT010000196.1"/>
</dbReference>
<evidence type="ECO:0000313" key="8">
    <source>
        <dbReference type="EMBL" id="MEA5522934.1"/>
    </source>
</evidence>
<dbReference type="PROSITE" id="PS00094">
    <property type="entry name" value="C5_MTASE_1"/>
    <property type="match status" value="1"/>
</dbReference>
<keyword evidence="4" id="KW-0680">Restriction system</keyword>
<dbReference type="PROSITE" id="PS51679">
    <property type="entry name" value="SAM_MT_C5"/>
    <property type="match status" value="1"/>
</dbReference>
<comment type="catalytic activity">
    <reaction evidence="7">
        <text>a 2'-deoxycytidine in DNA + S-adenosyl-L-methionine = a 5-methyl-2'-deoxycytidine in DNA + S-adenosyl-L-homocysteine + H(+)</text>
        <dbReference type="Rhea" id="RHEA:13681"/>
        <dbReference type="Rhea" id="RHEA-COMP:11369"/>
        <dbReference type="Rhea" id="RHEA-COMP:11370"/>
        <dbReference type="ChEBI" id="CHEBI:15378"/>
        <dbReference type="ChEBI" id="CHEBI:57856"/>
        <dbReference type="ChEBI" id="CHEBI:59789"/>
        <dbReference type="ChEBI" id="CHEBI:85452"/>
        <dbReference type="ChEBI" id="CHEBI:85454"/>
        <dbReference type="EC" id="2.1.1.37"/>
    </reaction>
</comment>
<evidence type="ECO:0000256" key="4">
    <source>
        <dbReference type="ARBA" id="ARBA00022747"/>
    </source>
</evidence>
<evidence type="ECO:0000256" key="5">
    <source>
        <dbReference type="PROSITE-ProRule" id="PRU01016"/>
    </source>
</evidence>
<dbReference type="NCBIfam" id="TIGR00675">
    <property type="entry name" value="dcm"/>
    <property type="match status" value="1"/>
</dbReference>
<accession>A0ABU5U6Z8</accession>
<dbReference type="Pfam" id="PF00145">
    <property type="entry name" value="DNA_methylase"/>
    <property type="match status" value="1"/>
</dbReference>
<evidence type="ECO:0000256" key="2">
    <source>
        <dbReference type="ARBA" id="ARBA00022679"/>
    </source>
</evidence>